<dbReference type="AlphaFoldDB" id="A0A9D9IZC7"/>
<sequence>MKTIYGGLENEFSDYSGAAIAVLPVPYDGTSTWIKGADKGP</sequence>
<reference evidence="1" key="2">
    <citation type="journal article" date="2021" name="PeerJ">
        <title>Extensive microbial diversity within the chicken gut microbiome revealed by metagenomics and culture.</title>
        <authorList>
            <person name="Gilroy R."/>
            <person name="Ravi A."/>
            <person name="Getino M."/>
            <person name="Pursley I."/>
            <person name="Horton D.L."/>
            <person name="Alikhan N.F."/>
            <person name="Baker D."/>
            <person name="Gharbi K."/>
            <person name="Hall N."/>
            <person name="Watson M."/>
            <person name="Adriaenssens E.M."/>
            <person name="Foster-Nyarko E."/>
            <person name="Jarju S."/>
            <person name="Secka A."/>
            <person name="Antonio M."/>
            <person name="Oren A."/>
            <person name="Chaudhuri R.R."/>
            <person name="La Ragione R."/>
            <person name="Hildebrand F."/>
            <person name="Pallen M.J."/>
        </authorList>
    </citation>
    <scope>NUCLEOTIDE SEQUENCE</scope>
    <source>
        <strain evidence="1">B3-2255</strain>
    </source>
</reference>
<evidence type="ECO:0000313" key="1">
    <source>
        <dbReference type="EMBL" id="MBO8481437.1"/>
    </source>
</evidence>
<dbReference type="EMBL" id="JADILY010000054">
    <property type="protein sequence ID" value="MBO8481437.1"/>
    <property type="molecule type" value="Genomic_DNA"/>
</dbReference>
<gene>
    <name evidence="1" type="ORF">IAC87_02690</name>
</gene>
<organism evidence="1 2">
    <name type="scientific">Candidatus Merdivivens faecigallinarum</name>
    <dbReference type="NCBI Taxonomy" id="2840871"/>
    <lineage>
        <taxon>Bacteria</taxon>
        <taxon>Pseudomonadati</taxon>
        <taxon>Bacteroidota</taxon>
        <taxon>Bacteroidia</taxon>
        <taxon>Bacteroidales</taxon>
        <taxon>Muribaculaceae</taxon>
        <taxon>Muribaculaceae incertae sedis</taxon>
        <taxon>Candidatus Merdivivens</taxon>
    </lineage>
</organism>
<protein>
    <submittedName>
        <fullName evidence="1">Agmatinase</fullName>
    </submittedName>
</protein>
<comment type="caution">
    <text evidence="1">The sequence shown here is derived from an EMBL/GenBank/DDBJ whole genome shotgun (WGS) entry which is preliminary data.</text>
</comment>
<reference evidence="1" key="1">
    <citation type="submission" date="2020-10" db="EMBL/GenBank/DDBJ databases">
        <authorList>
            <person name="Gilroy R."/>
        </authorList>
    </citation>
    <scope>NUCLEOTIDE SEQUENCE</scope>
    <source>
        <strain evidence="1">B3-2255</strain>
    </source>
</reference>
<proteinExistence type="predicted"/>
<evidence type="ECO:0000313" key="2">
    <source>
        <dbReference type="Proteomes" id="UP000823772"/>
    </source>
</evidence>
<name>A0A9D9IZC7_9BACT</name>
<dbReference type="Proteomes" id="UP000823772">
    <property type="component" value="Unassembled WGS sequence"/>
</dbReference>
<feature type="non-terminal residue" evidence="1">
    <location>
        <position position="41"/>
    </location>
</feature>
<accession>A0A9D9IZC7</accession>